<dbReference type="PANTHER" id="PTHR46270:SF2">
    <property type="entry name" value="TIR DOMAIN-CONTAINING PROTEIN"/>
    <property type="match status" value="1"/>
</dbReference>
<dbReference type="Pfam" id="PF13676">
    <property type="entry name" value="TIR_2"/>
    <property type="match status" value="1"/>
</dbReference>
<dbReference type="EMBL" id="CAJOBP010058767">
    <property type="protein sequence ID" value="CAF4843563.1"/>
    <property type="molecule type" value="Genomic_DNA"/>
</dbReference>
<dbReference type="Gene3D" id="3.40.50.10140">
    <property type="entry name" value="Toll/interleukin-1 receptor homology (TIR) domain"/>
    <property type="match status" value="1"/>
</dbReference>
<reference evidence="2" key="1">
    <citation type="submission" date="2021-02" db="EMBL/GenBank/DDBJ databases">
        <authorList>
            <person name="Nowell W R."/>
        </authorList>
    </citation>
    <scope>NUCLEOTIDE SEQUENCE</scope>
</reference>
<feature type="domain" description="TIR" evidence="1">
    <location>
        <begin position="49"/>
        <end position="98"/>
    </location>
</feature>
<proteinExistence type="predicted"/>
<dbReference type="InterPro" id="IPR000157">
    <property type="entry name" value="TIR_dom"/>
</dbReference>
<feature type="non-terminal residue" evidence="2">
    <location>
        <position position="99"/>
    </location>
</feature>
<accession>A0A821RJP6</accession>
<dbReference type="InterPro" id="IPR035897">
    <property type="entry name" value="Toll_tir_struct_dom_sf"/>
</dbReference>
<dbReference type="PANTHER" id="PTHR46270">
    <property type="entry name" value="ARMADILLO-TYPE FOLD-RELATED"/>
    <property type="match status" value="1"/>
</dbReference>
<dbReference type="SUPFAM" id="SSF52200">
    <property type="entry name" value="Toll/Interleukin receptor TIR domain"/>
    <property type="match status" value="1"/>
</dbReference>
<dbReference type="AlphaFoldDB" id="A0A821RJP6"/>
<evidence type="ECO:0000313" key="2">
    <source>
        <dbReference type="EMBL" id="CAF4843563.1"/>
    </source>
</evidence>
<dbReference type="Proteomes" id="UP000663873">
    <property type="component" value="Unassembled WGS sequence"/>
</dbReference>
<keyword evidence="3" id="KW-1185">Reference proteome</keyword>
<gene>
    <name evidence="2" type="ORF">UJA718_LOCUS43155</name>
</gene>
<protein>
    <recommendedName>
        <fullName evidence="1">TIR domain-containing protein</fullName>
    </recommendedName>
</protein>
<comment type="caution">
    <text evidence="2">The sequence shown here is derived from an EMBL/GenBank/DDBJ whole genome shotgun (WGS) entry which is preliminary data.</text>
</comment>
<evidence type="ECO:0000313" key="3">
    <source>
        <dbReference type="Proteomes" id="UP000663873"/>
    </source>
</evidence>
<organism evidence="2 3">
    <name type="scientific">Rotaria socialis</name>
    <dbReference type="NCBI Taxonomy" id="392032"/>
    <lineage>
        <taxon>Eukaryota</taxon>
        <taxon>Metazoa</taxon>
        <taxon>Spiralia</taxon>
        <taxon>Gnathifera</taxon>
        <taxon>Rotifera</taxon>
        <taxon>Eurotatoria</taxon>
        <taxon>Bdelloidea</taxon>
        <taxon>Philodinida</taxon>
        <taxon>Philodinidae</taxon>
        <taxon>Rotaria</taxon>
    </lineage>
</organism>
<name>A0A821RJP6_9BILA</name>
<evidence type="ECO:0000259" key="1">
    <source>
        <dbReference type="Pfam" id="PF13676"/>
    </source>
</evidence>
<sequence>MIHVRILTQKTYENQLSLQRAAEGLLWKLEKESEAVTKQIILNSYKYNIMLSYSHKDEQLCLKIHEQLIKDGFRVWLGIDCLRGSTMVGIANAIENSEH</sequence>